<keyword evidence="3" id="KW-1185">Reference proteome</keyword>
<accession>A0AAD1SGV8</accession>
<feature type="compositionally biased region" description="Polar residues" evidence="1">
    <location>
        <begin position="88"/>
        <end position="97"/>
    </location>
</feature>
<name>A0AAD1SGV8_PELCU</name>
<dbReference type="EMBL" id="OW240917">
    <property type="protein sequence ID" value="CAH2301283.1"/>
    <property type="molecule type" value="Genomic_DNA"/>
</dbReference>
<evidence type="ECO:0000313" key="2">
    <source>
        <dbReference type="EMBL" id="CAH2301283.1"/>
    </source>
</evidence>
<sequence>MVDATYAPGITEGKQDLESRLDRIFSEFWRKLEERMHQHAQTQPTAYSSQKRIPTLQHKSTAAATMQAPTRRQSKTYRNKAASRRVPLQSNTRSVAHSPTVAPGFVCRLP</sequence>
<protein>
    <submittedName>
        <fullName evidence="2">Uncharacterized protein</fullName>
    </submittedName>
</protein>
<proteinExistence type="predicted"/>
<feature type="compositionally biased region" description="Polar residues" evidence="1">
    <location>
        <begin position="39"/>
        <end position="71"/>
    </location>
</feature>
<feature type="compositionally biased region" description="Basic residues" evidence="1">
    <location>
        <begin position="72"/>
        <end position="83"/>
    </location>
</feature>
<reference evidence="2" key="1">
    <citation type="submission" date="2022-03" db="EMBL/GenBank/DDBJ databases">
        <authorList>
            <person name="Alioto T."/>
            <person name="Alioto T."/>
            <person name="Gomez Garrido J."/>
        </authorList>
    </citation>
    <scope>NUCLEOTIDE SEQUENCE</scope>
</reference>
<dbReference type="AlphaFoldDB" id="A0AAD1SGV8"/>
<organism evidence="2 3">
    <name type="scientific">Pelobates cultripes</name>
    <name type="common">Western spadefoot toad</name>
    <dbReference type="NCBI Taxonomy" id="61616"/>
    <lineage>
        <taxon>Eukaryota</taxon>
        <taxon>Metazoa</taxon>
        <taxon>Chordata</taxon>
        <taxon>Craniata</taxon>
        <taxon>Vertebrata</taxon>
        <taxon>Euteleostomi</taxon>
        <taxon>Amphibia</taxon>
        <taxon>Batrachia</taxon>
        <taxon>Anura</taxon>
        <taxon>Pelobatoidea</taxon>
        <taxon>Pelobatidae</taxon>
        <taxon>Pelobates</taxon>
    </lineage>
</organism>
<gene>
    <name evidence="2" type="ORF">PECUL_23A020187</name>
</gene>
<dbReference type="Proteomes" id="UP001295444">
    <property type="component" value="Chromosome 06"/>
</dbReference>
<feature type="region of interest" description="Disordered" evidence="1">
    <location>
        <begin position="36"/>
        <end position="110"/>
    </location>
</feature>
<evidence type="ECO:0000313" key="3">
    <source>
        <dbReference type="Proteomes" id="UP001295444"/>
    </source>
</evidence>
<evidence type="ECO:0000256" key="1">
    <source>
        <dbReference type="SAM" id="MobiDB-lite"/>
    </source>
</evidence>